<dbReference type="HOGENOM" id="CLU_1252757_0_0_1"/>
<proteinExistence type="predicted"/>
<dbReference type="EMBL" id="CT868046">
    <property type="protein sequence ID" value="CAK66589.1"/>
    <property type="molecule type" value="Genomic_DNA"/>
</dbReference>
<protein>
    <submittedName>
        <fullName evidence="1">Uncharacterized protein</fullName>
    </submittedName>
</protein>
<dbReference type="Proteomes" id="UP000000600">
    <property type="component" value="Unassembled WGS sequence"/>
</dbReference>
<gene>
    <name evidence="1" type="ORF">GSPATT00035719001</name>
</gene>
<evidence type="ECO:0000313" key="2">
    <source>
        <dbReference type="Proteomes" id="UP000000600"/>
    </source>
</evidence>
<dbReference type="KEGG" id="ptm:GSPATT00035719001"/>
<dbReference type="RefSeq" id="XP_001433986.1">
    <property type="nucleotide sequence ID" value="XM_001433949.1"/>
</dbReference>
<accession>A0C722</accession>
<evidence type="ECO:0000313" key="1">
    <source>
        <dbReference type="EMBL" id="CAK66589.1"/>
    </source>
</evidence>
<sequence length="221" mass="26719">MTEQIQLNLGCNKIIWESHDRKERIYELRQVARDANFVKFYWVKGAGQRTLRKGKWYCFTNYKIVHKILRPILNCYSKYRRITKLEKEELKVERMRDPYSNILGIIQDVGHLDQFSRQFPFRFIEVLLGDGNTVVQIFLKNDFATEKIEKFQKGEIIYIHECKKNINPQTKEIWYSTLTKNTKIKFYLQTIRQHVRKDKFEEILKLKSRLEFQDEATGQIE</sequence>
<dbReference type="AlphaFoldDB" id="A0C722"/>
<dbReference type="SUPFAM" id="SSF50249">
    <property type="entry name" value="Nucleic acid-binding proteins"/>
    <property type="match status" value="1"/>
</dbReference>
<dbReference type="OMA" id="IYIHECK"/>
<dbReference type="InParanoid" id="A0C722"/>
<organism evidence="1 2">
    <name type="scientific">Paramecium tetraurelia</name>
    <dbReference type="NCBI Taxonomy" id="5888"/>
    <lineage>
        <taxon>Eukaryota</taxon>
        <taxon>Sar</taxon>
        <taxon>Alveolata</taxon>
        <taxon>Ciliophora</taxon>
        <taxon>Intramacronucleata</taxon>
        <taxon>Oligohymenophorea</taxon>
        <taxon>Peniculida</taxon>
        <taxon>Parameciidae</taxon>
        <taxon>Paramecium</taxon>
    </lineage>
</organism>
<dbReference type="InterPro" id="IPR012340">
    <property type="entry name" value="NA-bd_OB-fold"/>
</dbReference>
<reference evidence="1 2" key="1">
    <citation type="journal article" date="2006" name="Nature">
        <title>Global trends of whole-genome duplications revealed by the ciliate Paramecium tetraurelia.</title>
        <authorList>
            <consortium name="Genoscope"/>
            <person name="Aury J.-M."/>
            <person name="Jaillon O."/>
            <person name="Duret L."/>
            <person name="Noel B."/>
            <person name="Jubin C."/>
            <person name="Porcel B.M."/>
            <person name="Segurens B."/>
            <person name="Daubin V."/>
            <person name="Anthouard V."/>
            <person name="Aiach N."/>
            <person name="Arnaiz O."/>
            <person name="Billaut A."/>
            <person name="Beisson J."/>
            <person name="Blanc I."/>
            <person name="Bouhouche K."/>
            <person name="Camara F."/>
            <person name="Duharcourt S."/>
            <person name="Guigo R."/>
            <person name="Gogendeau D."/>
            <person name="Katinka M."/>
            <person name="Keller A.-M."/>
            <person name="Kissmehl R."/>
            <person name="Klotz C."/>
            <person name="Koll F."/>
            <person name="Le Moue A."/>
            <person name="Lepere C."/>
            <person name="Malinsky S."/>
            <person name="Nowacki M."/>
            <person name="Nowak J.K."/>
            <person name="Plattner H."/>
            <person name="Poulain J."/>
            <person name="Ruiz F."/>
            <person name="Serrano V."/>
            <person name="Zagulski M."/>
            <person name="Dessen P."/>
            <person name="Betermier M."/>
            <person name="Weissenbach J."/>
            <person name="Scarpelli C."/>
            <person name="Schachter V."/>
            <person name="Sperling L."/>
            <person name="Meyer E."/>
            <person name="Cohen J."/>
            <person name="Wincker P."/>
        </authorList>
    </citation>
    <scope>NUCLEOTIDE SEQUENCE [LARGE SCALE GENOMIC DNA]</scope>
    <source>
        <strain evidence="1 2">Stock d4-2</strain>
    </source>
</reference>
<keyword evidence="2" id="KW-1185">Reference proteome</keyword>
<dbReference type="OrthoDB" id="307230at2759"/>
<name>A0C722_PARTE</name>
<dbReference type="GeneID" id="5019768"/>